<evidence type="ECO:0000256" key="3">
    <source>
        <dbReference type="ARBA" id="ARBA00022448"/>
    </source>
</evidence>
<evidence type="ECO:0000313" key="14">
    <source>
        <dbReference type="Proteomes" id="UP001151699"/>
    </source>
</evidence>
<dbReference type="GO" id="GO:0005743">
    <property type="term" value="C:mitochondrial inner membrane"/>
    <property type="evidence" value="ECO:0007669"/>
    <property type="project" value="UniProtKB-SubCell"/>
</dbReference>
<evidence type="ECO:0000256" key="2">
    <source>
        <dbReference type="ARBA" id="ARBA00006375"/>
    </source>
</evidence>
<keyword evidence="8" id="KW-0496">Mitochondrion</keyword>
<dbReference type="OrthoDB" id="276989at2759"/>
<feature type="repeat" description="Solcar" evidence="10">
    <location>
        <begin position="94"/>
        <end position="178"/>
    </location>
</feature>
<comment type="subcellular location">
    <subcellularLocation>
        <location evidence="1">Mitochondrion inner membrane</location>
        <topology evidence="1">Multi-pass membrane protein</topology>
    </subcellularLocation>
</comment>
<evidence type="ECO:0000256" key="4">
    <source>
        <dbReference type="ARBA" id="ARBA00022692"/>
    </source>
</evidence>
<accession>A0A9Q0NFM1</accession>
<comment type="caution">
    <text evidence="13">The sequence shown here is derived from an EMBL/GenBank/DDBJ whole genome shotgun (WGS) entry which is preliminary data.</text>
</comment>
<reference evidence="13" key="1">
    <citation type="submission" date="2022-07" db="EMBL/GenBank/DDBJ databases">
        <authorList>
            <person name="Trinca V."/>
            <person name="Uliana J.V.C."/>
            <person name="Torres T.T."/>
            <person name="Ward R.J."/>
            <person name="Monesi N."/>
        </authorList>
    </citation>
    <scope>NUCLEOTIDE SEQUENCE</scope>
    <source>
        <strain evidence="13">HSMRA1968</strain>
        <tissue evidence="13">Whole embryos</tissue>
    </source>
</reference>
<proteinExistence type="inferred from homology"/>
<protein>
    <submittedName>
        <fullName evidence="13">S-adenosylmethionine mitochondrial carrier protein like</fullName>
    </submittedName>
</protein>
<keyword evidence="4 10" id="KW-0812">Transmembrane</keyword>
<dbReference type="AlphaFoldDB" id="A0A9Q0NFM1"/>
<evidence type="ECO:0000256" key="9">
    <source>
        <dbReference type="ARBA" id="ARBA00023136"/>
    </source>
</evidence>
<dbReference type="InterPro" id="IPR002067">
    <property type="entry name" value="MCP"/>
</dbReference>
<name>A0A9Q0NFM1_9DIPT</name>
<feature type="transmembrane region" description="Helical" evidence="12">
    <location>
        <begin position="13"/>
        <end position="35"/>
    </location>
</feature>
<evidence type="ECO:0000256" key="11">
    <source>
        <dbReference type="RuleBase" id="RU000488"/>
    </source>
</evidence>
<gene>
    <name evidence="13" type="ORF">Bhyg_04554</name>
</gene>
<dbReference type="PROSITE" id="PS50920">
    <property type="entry name" value="SOLCAR"/>
    <property type="match status" value="3"/>
</dbReference>
<keyword evidence="9 10" id="KW-0472">Membrane</keyword>
<keyword evidence="7 12" id="KW-1133">Transmembrane helix</keyword>
<dbReference type="FunFam" id="1.50.40.10:FF:000018">
    <property type="entry name" value="S-adenosylmethionine mitochondrial carrier protein-like"/>
    <property type="match status" value="1"/>
</dbReference>
<evidence type="ECO:0000256" key="8">
    <source>
        <dbReference type="ARBA" id="ARBA00023128"/>
    </source>
</evidence>
<dbReference type="GO" id="GO:0055085">
    <property type="term" value="P:transmembrane transport"/>
    <property type="evidence" value="ECO:0007669"/>
    <property type="project" value="InterPro"/>
</dbReference>
<feature type="transmembrane region" description="Helical" evidence="12">
    <location>
        <begin position="56"/>
        <end position="76"/>
    </location>
</feature>
<dbReference type="EMBL" id="WJQU01000001">
    <property type="protein sequence ID" value="KAJ6649320.1"/>
    <property type="molecule type" value="Genomic_DNA"/>
</dbReference>
<evidence type="ECO:0000256" key="5">
    <source>
        <dbReference type="ARBA" id="ARBA00022737"/>
    </source>
</evidence>
<keyword evidence="5" id="KW-0677">Repeat</keyword>
<dbReference type="Gene3D" id="1.50.40.10">
    <property type="entry name" value="Mitochondrial carrier domain"/>
    <property type="match status" value="1"/>
</dbReference>
<dbReference type="InterPro" id="IPR023395">
    <property type="entry name" value="MCP_dom_sf"/>
</dbReference>
<keyword evidence="3 11" id="KW-0813">Transport</keyword>
<feature type="repeat" description="Solcar" evidence="10">
    <location>
        <begin position="187"/>
        <end position="274"/>
    </location>
</feature>
<dbReference type="Proteomes" id="UP001151699">
    <property type="component" value="Chromosome A"/>
</dbReference>
<keyword evidence="14" id="KW-1185">Reference proteome</keyword>
<dbReference type="Pfam" id="PF00153">
    <property type="entry name" value="Mito_carr"/>
    <property type="match status" value="3"/>
</dbReference>
<keyword evidence="6" id="KW-0999">Mitochondrion inner membrane</keyword>
<dbReference type="PRINTS" id="PR00926">
    <property type="entry name" value="MITOCARRIER"/>
</dbReference>
<evidence type="ECO:0000256" key="1">
    <source>
        <dbReference type="ARBA" id="ARBA00004448"/>
    </source>
</evidence>
<dbReference type="InterPro" id="IPR018108">
    <property type="entry name" value="MCP_transmembrane"/>
</dbReference>
<evidence type="ECO:0000256" key="7">
    <source>
        <dbReference type="ARBA" id="ARBA00022989"/>
    </source>
</evidence>
<feature type="repeat" description="Solcar" evidence="10">
    <location>
        <begin position="12"/>
        <end position="85"/>
    </location>
</feature>
<organism evidence="13 14">
    <name type="scientific">Pseudolycoriella hygida</name>
    <dbReference type="NCBI Taxonomy" id="35572"/>
    <lineage>
        <taxon>Eukaryota</taxon>
        <taxon>Metazoa</taxon>
        <taxon>Ecdysozoa</taxon>
        <taxon>Arthropoda</taxon>
        <taxon>Hexapoda</taxon>
        <taxon>Insecta</taxon>
        <taxon>Pterygota</taxon>
        <taxon>Neoptera</taxon>
        <taxon>Endopterygota</taxon>
        <taxon>Diptera</taxon>
        <taxon>Nematocera</taxon>
        <taxon>Sciaroidea</taxon>
        <taxon>Sciaridae</taxon>
        <taxon>Pseudolycoriella</taxon>
    </lineage>
</organism>
<evidence type="ECO:0000256" key="12">
    <source>
        <dbReference type="SAM" id="Phobius"/>
    </source>
</evidence>
<sequence>MCLETRQERGVPAFHISLISGGIAGLVVDTVLYPIDTIKTRLQGEKGLWRSGGFRGVYNGIGVVAAGSAPTAALFFCTYDSIKKTFATEASQGHAACIHMGAASIAEIVSCFVRVPVEVAKQRRQTISSKSSSILILVEAYRTEGVRRGLYRGFGSTILREVPSAFIQLPIWEYLKANWTVRTGLELTPIAVAACGAIASGISAAITTPLDVAKTRIMLAERSQGCDLTVASVLRNVYKDRGVTGLFAGFVPRVLWITIGGAVFFGSYDLATRWLRFNGN</sequence>
<evidence type="ECO:0000256" key="6">
    <source>
        <dbReference type="ARBA" id="ARBA00022792"/>
    </source>
</evidence>
<evidence type="ECO:0000256" key="10">
    <source>
        <dbReference type="PROSITE-ProRule" id="PRU00282"/>
    </source>
</evidence>
<dbReference type="SUPFAM" id="SSF103506">
    <property type="entry name" value="Mitochondrial carrier"/>
    <property type="match status" value="1"/>
</dbReference>
<dbReference type="PANTHER" id="PTHR45667">
    <property type="entry name" value="S-ADENOSYLMETHIONINE MITOCHONDRIAL CARRIER PROTEIN"/>
    <property type="match status" value="1"/>
</dbReference>
<comment type="similarity">
    <text evidence="2 11">Belongs to the mitochondrial carrier (TC 2.A.29) family.</text>
</comment>
<evidence type="ECO:0000313" key="13">
    <source>
        <dbReference type="EMBL" id="KAJ6649320.1"/>
    </source>
</evidence>